<sequence length="94" mass="10728">MRALINGPIQTVIQVTEDLNYYESGIYQYEFGAWVGWTYCEIVGFGEENGVKFWKVKNERGSDWGENGFFRIVRGTGKQGGENDIESQCYQAVV</sequence>
<evidence type="ECO:0000313" key="4">
    <source>
        <dbReference type="Proteomes" id="UP001642409"/>
    </source>
</evidence>
<evidence type="ECO:0000313" key="3">
    <source>
        <dbReference type="EMBL" id="CAL5993565.1"/>
    </source>
</evidence>
<proteinExistence type="predicted"/>
<dbReference type="GO" id="GO:0008234">
    <property type="term" value="F:cysteine-type peptidase activity"/>
    <property type="evidence" value="ECO:0007669"/>
    <property type="project" value="InterPro"/>
</dbReference>
<dbReference type="SUPFAM" id="SSF54001">
    <property type="entry name" value="Cysteine proteinases"/>
    <property type="match status" value="1"/>
</dbReference>
<dbReference type="InterPro" id="IPR038765">
    <property type="entry name" value="Papain-like_cys_pep_sf"/>
</dbReference>
<dbReference type="EMBL" id="CAXDID020000030">
    <property type="protein sequence ID" value="CAL5993565.1"/>
    <property type="molecule type" value="Genomic_DNA"/>
</dbReference>
<reference evidence="2" key="1">
    <citation type="submission" date="2023-06" db="EMBL/GenBank/DDBJ databases">
        <authorList>
            <person name="Kurt Z."/>
        </authorList>
    </citation>
    <scope>NUCLEOTIDE SEQUENCE</scope>
</reference>
<comment type="caution">
    <text evidence="2">The sequence shown here is derived from an EMBL/GenBank/DDBJ whole genome shotgun (WGS) entry which is preliminary data.</text>
</comment>
<organism evidence="2">
    <name type="scientific">Hexamita inflata</name>
    <dbReference type="NCBI Taxonomy" id="28002"/>
    <lineage>
        <taxon>Eukaryota</taxon>
        <taxon>Metamonada</taxon>
        <taxon>Diplomonadida</taxon>
        <taxon>Hexamitidae</taxon>
        <taxon>Hexamitinae</taxon>
        <taxon>Hexamita</taxon>
    </lineage>
</organism>
<dbReference type="GO" id="GO:0006508">
    <property type="term" value="P:proteolysis"/>
    <property type="evidence" value="ECO:0007669"/>
    <property type="project" value="InterPro"/>
</dbReference>
<evidence type="ECO:0000259" key="1">
    <source>
        <dbReference type="Pfam" id="PF00112"/>
    </source>
</evidence>
<dbReference type="Pfam" id="PF00112">
    <property type="entry name" value="Peptidase_C1"/>
    <property type="match status" value="1"/>
</dbReference>
<dbReference type="EMBL" id="CATOUU010000697">
    <property type="protein sequence ID" value="CAI9941993.1"/>
    <property type="molecule type" value="Genomic_DNA"/>
</dbReference>
<name>A0AA86PNP8_9EUKA</name>
<reference evidence="3 4" key="2">
    <citation type="submission" date="2024-07" db="EMBL/GenBank/DDBJ databases">
        <authorList>
            <person name="Akdeniz Z."/>
        </authorList>
    </citation>
    <scope>NUCLEOTIDE SEQUENCE [LARGE SCALE GENOMIC DNA]</scope>
</reference>
<dbReference type="AlphaFoldDB" id="A0AA86PNP8"/>
<feature type="domain" description="Peptidase C1A papain C-terminal" evidence="1">
    <location>
        <begin position="3"/>
        <end position="88"/>
    </location>
</feature>
<gene>
    <name evidence="3" type="ORF">HINF_LOCUS13128</name>
    <name evidence="2" type="ORF">HINF_LOCUS29638</name>
</gene>
<protein>
    <submittedName>
        <fullName evidence="2">Cathepsin B</fullName>
    </submittedName>
    <submittedName>
        <fullName evidence="3">Cathepsin_B</fullName>
    </submittedName>
</protein>
<accession>A0AA86PNP8</accession>
<dbReference type="Proteomes" id="UP001642409">
    <property type="component" value="Unassembled WGS sequence"/>
</dbReference>
<evidence type="ECO:0000313" key="2">
    <source>
        <dbReference type="EMBL" id="CAI9941993.1"/>
    </source>
</evidence>
<keyword evidence="4" id="KW-1185">Reference proteome</keyword>
<dbReference type="Gene3D" id="3.90.70.10">
    <property type="entry name" value="Cysteine proteinases"/>
    <property type="match status" value="1"/>
</dbReference>
<dbReference type="InterPro" id="IPR000668">
    <property type="entry name" value="Peptidase_C1A_C"/>
</dbReference>